<evidence type="ECO:0000256" key="1">
    <source>
        <dbReference type="SAM" id="MobiDB-lite"/>
    </source>
</evidence>
<protein>
    <submittedName>
        <fullName evidence="2">Uncharacterized protein</fullName>
    </submittedName>
</protein>
<evidence type="ECO:0000313" key="3">
    <source>
        <dbReference type="Proteomes" id="UP001589702"/>
    </source>
</evidence>
<name>A0ABV5XUT1_ARTRM</name>
<dbReference type="Proteomes" id="UP001589702">
    <property type="component" value="Unassembled WGS sequence"/>
</dbReference>
<keyword evidence="3" id="KW-1185">Reference proteome</keyword>
<reference evidence="2 3" key="1">
    <citation type="submission" date="2024-09" db="EMBL/GenBank/DDBJ databases">
        <authorList>
            <person name="Sun Q."/>
            <person name="Mori K."/>
        </authorList>
    </citation>
    <scope>NUCLEOTIDE SEQUENCE [LARGE SCALE GENOMIC DNA]</scope>
    <source>
        <strain evidence="2 3">JCM 1334</strain>
    </source>
</reference>
<sequence length="157" mass="16047">MEWTTGPDRKPLTLRRSRSTADVAKTPALGRVAAVLAAAAVLVFAPGIAQAAFTGMDSASTSVGTMSLPAPTGASVAATCVARSLSIVVTSYGTVPRATSYDFTVTNPGGGNMQTSNGTYTKAVAAKGTWTYQIHGLYQASPGNVWTGQPFQGTVVC</sequence>
<organism evidence="2 3">
    <name type="scientific">Arthrobacter ramosus</name>
    <dbReference type="NCBI Taxonomy" id="1672"/>
    <lineage>
        <taxon>Bacteria</taxon>
        <taxon>Bacillati</taxon>
        <taxon>Actinomycetota</taxon>
        <taxon>Actinomycetes</taxon>
        <taxon>Micrococcales</taxon>
        <taxon>Micrococcaceae</taxon>
        <taxon>Arthrobacter</taxon>
    </lineage>
</organism>
<feature type="region of interest" description="Disordered" evidence="1">
    <location>
        <begin position="1"/>
        <end position="20"/>
    </location>
</feature>
<accession>A0ABV5XUT1</accession>
<dbReference type="EMBL" id="JBHMBC010000007">
    <property type="protein sequence ID" value="MFB9818498.1"/>
    <property type="molecule type" value="Genomic_DNA"/>
</dbReference>
<evidence type="ECO:0000313" key="2">
    <source>
        <dbReference type="EMBL" id="MFB9818498.1"/>
    </source>
</evidence>
<comment type="caution">
    <text evidence="2">The sequence shown here is derived from an EMBL/GenBank/DDBJ whole genome shotgun (WGS) entry which is preliminary data.</text>
</comment>
<dbReference type="RefSeq" id="WP_234748828.1">
    <property type="nucleotide sequence ID" value="NZ_BAAAWN010000001.1"/>
</dbReference>
<proteinExistence type="predicted"/>
<gene>
    <name evidence="2" type="ORF">ACFFP1_03175</name>
</gene>